<name>A0ABW5P7H4_9DEIO</name>
<evidence type="ECO:0000313" key="3">
    <source>
        <dbReference type="Proteomes" id="UP001597475"/>
    </source>
</evidence>
<comment type="caution">
    <text evidence="2">The sequence shown here is derived from an EMBL/GenBank/DDBJ whole genome shotgun (WGS) entry which is preliminary data.</text>
</comment>
<keyword evidence="3" id="KW-1185">Reference proteome</keyword>
<proteinExistence type="predicted"/>
<feature type="chain" id="PRO_5046008764" evidence="1">
    <location>
        <begin position="24"/>
        <end position="157"/>
    </location>
</feature>
<organism evidence="2 3">
    <name type="scientific">Deinococcus taklimakanensis</name>
    <dbReference type="NCBI Taxonomy" id="536443"/>
    <lineage>
        <taxon>Bacteria</taxon>
        <taxon>Thermotogati</taxon>
        <taxon>Deinococcota</taxon>
        <taxon>Deinococci</taxon>
        <taxon>Deinococcales</taxon>
        <taxon>Deinococcaceae</taxon>
        <taxon>Deinococcus</taxon>
    </lineage>
</organism>
<evidence type="ECO:0000313" key="2">
    <source>
        <dbReference type="EMBL" id="MFD2610408.1"/>
    </source>
</evidence>
<feature type="signal peptide" evidence="1">
    <location>
        <begin position="1"/>
        <end position="23"/>
    </location>
</feature>
<dbReference type="RefSeq" id="WP_386846566.1">
    <property type="nucleotide sequence ID" value="NZ_JBHUMK010000061.1"/>
</dbReference>
<accession>A0ABW5P7H4</accession>
<gene>
    <name evidence="2" type="ORF">ACFSR9_13315</name>
</gene>
<protein>
    <submittedName>
        <fullName evidence="2">Uncharacterized protein</fullName>
    </submittedName>
</protein>
<dbReference type="EMBL" id="JBHUMK010000061">
    <property type="protein sequence ID" value="MFD2610408.1"/>
    <property type="molecule type" value="Genomic_DNA"/>
</dbReference>
<keyword evidence="1" id="KW-0732">Signal</keyword>
<evidence type="ECO:0000256" key="1">
    <source>
        <dbReference type="SAM" id="SignalP"/>
    </source>
</evidence>
<sequence length="157" mass="16793">MNRRRTLAFLAAAIPLLTWPATAQPTTPTGAKLVTFTRDPQEVLGLLEGNVDLIGDHFGPLEFQRGVLALAQAQKIQVKVLTNASTAPNMKPLKAAGARVAVLPADFSRGAAGMVLVHGRAVIFPLKTGGYNVLRDQATVQGIANSMETYWRVASPY</sequence>
<dbReference type="Proteomes" id="UP001597475">
    <property type="component" value="Unassembled WGS sequence"/>
</dbReference>
<reference evidence="3" key="1">
    <citation type="journal article" date="2019" name="Int. J. Syst. Evol. Microbiol.">
        <title>The Global Catalogue of Microorganisms (GCM) 10K type strain sequencing project: providing services to taxonomists for standard genome sequencing and annotation.</title>
        <authorList>
            <consortium name="The Broad Institute Genomics Platform"/>
            <consortium name="The Broad Institute Genome Sequencing Center for Infectious Disease"/>
            <person name="Wu L."/>
            <person name="Ma J."/>
        </authorList>
    </citation>
    <scope>NUCLEOTIDE SEQUENCE [LARGE SCALE GENOMIC DNA]</scope>
    <source>
        <strain evidence="3">KCTC 33842</strain>
    </source>
</reference>